<evidence type="ECO:0000259" key="3">
    <source>
        <dbReference type="Pfam" id="PF00501"/>
    </source>
</evidence>
<dbReference type="GO" id="GO:0005524">
    <property type="term" value="F:ATP binding"/>
    <property type="evidence" value="ECO:0007669"/>
    <property type="project" value="UniProtKB-KW"/>
</dbReference>
<dbReference type="Pfam" id="PF00501">
    <property type="entry name" value="AMP-binding"/>
    <property type="match status" value="1"/>
</dbReference>
<evidence type="ECO:0000313" key="4">
    <source>
        <dbReference type="EMBL" id="CAE0529257.1"/>
    </source>
</evidence>
<feature type="domain" description="AMP-dependent synthetase/ligase" evidence="3">
    <location>
        <begin position="67"/>
        <end position="484"/>
    </location>
</feature>
<accession>A0A7S3RMQ6</accession>
<dbReference type="AlphaFoldDB" id="A0A7S3RMQ6"/>
<organism evidence="4">
    <name type="scientific">Strombidinopsis acuminata</name>
    <dbReference type="NCBI Taxonomy" id="141414"/>
    <lineage>
        <taxon>Eukaryota</taxon>
        <taxon>Sar</taxon>
        <taxon>Alveolata</taxon>
        <taxon>Ciliophora</taxon>
        <taxon>Intramacronucleata</taxon>
        <taxon>Spirotrichea</taxon>
        <taxon>Choreotrichia</taxon>
        <taxon>Choreotrichida</taxon>
        <taxon>Strombidinopsidae</taxon>
        <taxon>Strombidinopsis</taxon>
    </lineage>
</organism>
<proteinExistence type="predicted"/>
<dbReference type="GO" id="GO:0005783">
    <property type="term" value="C:endoplasmic reticulum"/>
    <property type="evidence" value="ECO:0007669"/>
    <property type="project" value="TreeGrafter"/>
</dbReference>
<keyword evidence="2" id="KW-0067">ATP-binding</keyword>
<dbReference type="Gene3D" id="3.40.50.12780">
    <property type="entry name" value="N-terminal domain of ligase-like"/>
    <property type="match status" value="1"/>
</dbReference>
<evidence type="ECO:0000256" key="1">
    <source>
        <dbReference type="ARBA" id="ARBA00022741"/>
    </source>
</evidence>
<dbReference type="GO" id="GO:0004467">
    <property type="term" value="F:long-chain fatty acid-CoA ligase activity"/>
    <property type="evidence" value="ECO:0007669"/>
    <property type="project" value="TreeGrafter"/>
</dbReference>
<dbReference type="SUPFAM" id="SSF56801">
    <property type="entry name" value="Acetyl-CoA synthetase-like"/>
    <property type="match status" value="1"/>
</dbReference>
<dbReference type="InterPro" id="IPR020845">
    <property type="entry name" value="AMP-binding_CS"/>
</dbReference>
<keyword evidence="1" id="KW-0547">Nucleotide-binding</keyword>
<reference evidence="4" key="1">
    <citation type="submission" date="2021-01" db="EMBL/GenBank/DDBJ databases">
        <authorList>
            <person name="Corre E."/>
            <person name="Pelletier E."/>
            <person name="Niang G."/>
            <person name="Scheremetjew M."/>
            <person name="Finn R."/>
            <person name="Kale V."/>
            <person name="Holt S."/>
            <person name="Cochrane G."/>
            <person name="Meng A."/>
            <person name="Brown T."/>
            <person name="Cohen L."/>
        </authorList>
    </citation>
    <scope>NUCLEOTIDE SEQUENCE</scope>
    <source>
        <strain evidence="4">SPMC142</strain>
    </source>
</reference>
<protein>
    <recommendedName>
        <fullName evidence="3">AMP-dependent synthetase/ligase domain-containing protein</fullName>
    </recommendedName>
</protein>
<dbReference type="InterPro" id="IPR042099">
    <property type="entry name" value="ANL_N_sf"/>
</dbReference>
<evidence type="ECO:0000256" key="2">
    <source>
        <dbReference type="ARBA" id="ARBA00022840"/>
    </source>
</evidence>
<dbReference type="InterPro" id="IPR000873">
    <property type="entry name" value="AMP-dep_synth/lig_dom"/>
</dbReference>
<dbReference type="EMBL" id="HBIQ01015979">
    <property type="protein sequence ID" value="CAE0529257.1"/>
    <property type="molecule type" value="Transcribed_RNA"/>
</dbReference>
<gene>
    <name evidence="4" type="ORF">SACU0126_LOCUS5275</name>
</gene>
<sequence length="677" mass="74094">MEYADFHSKSSTPVFKNGSKLPVLHSYEPAEYSPIAGEGLPRRRIGWDSVPAECKMGAEYSNVWSLFEYAAKRYPEHDCMGKRVPLGKGPFQWINYTEAYERAKAAGAGLRALGLKPGDCIGVYAPNSEEWALSGLGAYSQSMTVVPLYDTLGDDAVRYEIEHAELKLVICAEKNLHALAAVKDKVPTLKTIVQVEPLGESDPYADELKAAGITFFDYDSMIAKGKAEPVAPTVPEPDSIAVIMYTSGTTGDPKGVCLSHRGITIGASYGGGIDLQQETYLSYLPLAHIFETMLEQGILCRGGRIGYFSGNLKLLLEDVAALKPTIFVGVPRVFQRVYDRVMSTIESKPAPIQALFRFAMSQEFNARKNGRSGSCLGFLFKKVRKALGGNVRIIVSGAAPLPAYVHEFLVSTMGAEMYEGYGMTENCAQATLPLMYEYRSGRVGPPMPTQDVKLVDVPEMNYTSASYPPCGEILTRGAVNFVRYHKNPEATAETLREDGWLHTGDIGRWNPDGTLSIIDRKKNIFKLAQGEYVAAEKIENFLTKSAYIAQLFVYGNSYTTKLVAVCTPDVEKMMAHAVHSGWAAAGAAAADVFTKPEVAAFILGEIKACGKAAKLHGFEIPQAVHIEGDINDLGQGFTIENDCLTPTFKLKRPQLLARYREKIHAMYAELGESPESV</sequence>
<dbReference type="PANTHER" id="PTHR43272">
    <property type="entry name" value="LONG-CHAIN-FATTY-ACID--COA LIGASE"/>
    <property type="match status" value="1"/>
</dbReference>
<name>A0A7S3RMQ6_9SPIT</name>
<dbReference type="PROSITE" id="PS00455">
    <property type="entry name" value="AMP_BINDING"/>
    <property type="match status" value="1"/>
</dbReference>
<dbReference type="GO" id="GO:0016020">
    <property type="term" value="C:membrane"/>
    <property type="evidence" value="ECO:0007669"/>
    <property type="project" value="TreeGrafter"/>
</dbReference>
<dbReference type="PANTHER" id="PTHR43272:SF33">
    <property type="entry name" value="AMP-BINDING DOMAIN-CONTAINING PROTEIN-RELATED"/>
    <property type="match status" value="1"/>
</dbReference>